<dbReference type="Proteomes" id="UP001283361">
    <property type="component" value="Unassembled WGS sequence"/>
</dbReference>
<protein>
    <submittedName>
        <fullName evidence="2">Uncharacterized protein</fullName>
    </submittedName>
</protein>
<keyword evidence="1" id="KW-0732">Signal</keyword>
<keyword evidence="3" id="KW-1185">Reference proteome</keyword>
<sequence length="96" mass="10466">MWKVSCCVLTVLIIMAALAEDQSTPAPGPVIFPPPADPPDFVFVPLRLQPTKGAAGFAFLKPVDDFFHAAANMGRAVWDFLMEPYRVLAAGDKLYD</sequence>
<evidence type="ECO:0000313" key="3">
    <source>
        <dbReference type="Proteomes" id="UP001283361"/>
    </source>
</evidence>
<name>A0AAE1AR23_9GAST</name>
<organism evidence="2 3">
    <name type="scientific">Elysia crispata</name>
    <name type="common">lettuce slug</name>
    <dbReference type="NCBI Taxonomy" id="231223"/>
    <lineage>
        <taxon>Eukaryota</taxon>
        <taxon>Metazoa</taxon>
        <taxon>Spiralia</taxon>
        <taxon>Lophotrochozoa</taxon>
        <taxon>Mollusca</taxon>
        <taxon>Gastropoda</taxon>
        <taxon>Heterobranchia</taxon>
        <taxon>Euthyneura</taxon>
        <taxon>Panpulmonata</taxon>
        <taxon>Sacoglossa</taxon>
        <taxon>Placobranchoidea</taxon>
        <taxon>Plakobranchidae</taxon>
        <taxon>Elysia</taxon>
    </lineage>
</organism>
<gene>
    <name evidence="2" type="ORF">RRG08_007367</name>
</gene>
<dbReference type="EMBL" id="JAWDGP010001382">
    <property type="protein sequence ID" value="KAK3792289.1"/>
    <property type="molecule type" value="Genomic_DNA"/>
</dbReference>
<proteinExistence type="predicted"/>
<dbReference type="AlphaFoldDB" id="A0AAE1AR23"/>
<reference evidence="2" key="1">
    <citation type="journal article" date="2023" name="G3 (Bethesda)">
        <title>A reference genome for the long-term kleptoplast-retaining sea slug Elysia crispata morphotype clarki.</title>
        <authorList>
            <person name="Eastman K.E."/>
            <person name="Pendleton A.L."/>
            <person name="Shaikh M.A."/>
            <person name="Suttiyut T."/>
            <person name="Ogas R."/>
            <person name="Tomko P."/>
            <person name="Gavelis G."/>
            <person name="Widhalm J.R."/>
            <person name="Wisecaver J.H."/>
        </authorList>
    </citation>
    <scope>NUCLEOTIDE SEQUENCE</scope>
    <source>
        <strain evidence="2">ECLA1</strain>
    </source>
</reference>
<evidence type="ECO:0000256" key="1">
    <source>
        <dbReference type="SAM" id="SignalP"/>
    </source>
</evidence>
<comment type="caution">
    <text evidence="2">The sequence shown here is derived from an EMBL/GenBank/DDBJ whole genome shotgun (WGS) entry which is preliminary data.</text>
</comment>
<evidence type="ECO:0000313" key="2">
    <source>
        <dbReference type="EMBL" id="KAK3792289.1"/>
    </source>
</evidence>
<feature type="signal peptide" evidence="1">
    <location>
        <begin position="1"/>
        <end position="19"/>
    </location>
</feature>
<accession>A0AAE1AR23</accession>
<feature type="chain" id="PRO_5042167272" evidence="1">
    <location>
        <begin position="20"/>
        <end position="96"/>
    </location>
</feature>